<feature type="region of interest" description="Disordered" evidence="7">
    <location>
        <begin position="684"/>
        <end position="709"/>
    </location>
</feature>
<dbReference type="AlphaFoldDB" id="A0A8J6DWG9"/>
<dbReference type="InterPro" id="IPR024646">
    <property type="entry name" value="Angiomotin_C"/>
</dbReference>
<evidence type="ECO:0000313" key="9">
    <source>
        <dbReference type="EMBL" id="KAG8522365.1"/>
    </source>
</evidence>
<dbReference type="Pfam" id="PF12240">
    <property type="entry name" value="Angiomotin_C"/>
    <property type="match status" value="2"/>
</dbReference>
<comment type="caution">
    <text evidence="9">The sequence shown here is derived from an EMBL/GenBank/DDBJ whole genome shotgun (WGS) entry which is preliminary data.</text>
</comment>
<sequence length="1207" mass="127568">MRGDPPGAIGPEGHAVSRSLGLVPGQGQAVLAVAEPQTQVVPAAGPMQEPGLPVSGLGVTLSRGAAARSGVLAPAPAPAPACWCQNWPRGGICAWWPALTGVLWTSGPGEGGIRRSGLPTAGHSPGGPVRALEDPSCCSLGLQLGPGRQDAATAEAGGGLRDRVVEAPRRELPAAPRVDMRGPEEAAAGTVLQRLIQEQLRHGGPAENMSLRAAQRQAAGSAGPARPAAGLASAESPPQEGPPMVHAARQEPQGEEHQADGAAMEQQARAPQPAPGGEELPSYEEAKAQSQFFRGPPPAALGPGYLPAGGGQKARSEGRPARGRAAGGQALRDEALRELRQGHVRSLSERLLQLSLGRAGPPPPPAAGPTARGPRGPPPEYPFKAKPLPAPVSAPQEHGLLFADQHPGLLRDPGKAYPGPQPARTEVAALHRQPPPEYGVTSRPCQLPFPATVRPHSPAPSPASSAGGPLHPAPLRLPVALGAPPAAAPSQQLGPDAFAIVERAQQMVAVLTGENRALHQELRGQQDNADKLHKFERELQRISDAYESLVASTSKREALDKAMRNRLEGEIRRLHDFNRDLRGTCPPPRPRPGPRLPGPRGQAQPAPARLSFLVPSTTAASGQDVAPSGQYRLETASRQLSGHEDRAAEGLFACQSESGRLGGCRAGRRCPPCAPPCPGPRGPRPPPLWGSHRPDARGSGVPESTSVTGPCRHCSGLVCRRCPVRGGGRRVQTPSRLRPRAQPEAWAPGPRGRLSAQTLPPAASGQMRGRHPCASLWTLRARRPGAQGLSRAPADKEFLREKEELELELAAVRTAGEEHRRHIEVLDQALSRAQARVVRLEEELREKQASVEKVEKLQQALAQLQAACEKREQMEQRLRAWLERELDALRAQQKHGASRPASVPEHSVPALVELVREKEERILALEASTARWEQKCLQESAMRHFAVGAAATCESRGPGAAVPPPCAAFRRMALRLCCASGRRDAPLAAHFRHGSDGESSPEAHAWPEEEEAQAARRCQDVEFTIKDLHAKIIGKAAVVKALQQRARRDTARDAASLRPARSVPSVAVAAGAHSRQPSLTGGQPEEKREEETWAGSGGLLPGRELPERACTPACTPAAPASAAHAKTGSRDSGTQTDRASELFWPHAASLPGRGRLSGPPPSSPALKLHLAKEGAPGPRRPPEHRGRAGGQPARAKPPEGDVLEVLI</sequence>
<feature type="region of interest" description="Disordered" evidence="7">
    <location>
        <begin position="148"/>
        <end position="184"/>
    </location>
</feature>
<dbReference type="GO" id="GO:0030334">
    <property type="term" value="P:regulation of cell migration"/>
    <property type="evidence" value="ECO:0007669"/>
    <property type="project" value="TreeGrafter"/>
</dbReference>
<feature type="region of interest" description="Disordered" evidence="7">
    <location>
        <begin position="727"/>
        <end position="754"/>
    </location>
</feature>
<feature type="domain" description="Angiomotin C-terminal" evidence="8">
    <location>
        <begin position="971"/>
        <end position="1078"/>
    </location>
</feature>
<proteinExistence type="inferred from homology"/>
<organism evidence="9 10">
    <name type="scientific">Galemys pyrenaicus</name>
    <name type="common">Iberian desman</name>
    <name type="synonym">Pyrenean desman</name>
    <dbReference type="NCBI Taxonomy" id="202257"/>
    <lineage>
        <taxon>Eukaryota</taxon>
        <taxon>Metazoa</taxon>
        <taxon>Chordata</taxon>
        <taxon>Craniata</taxon>
        <taxon>Vertebrata</taxon>
        <taxon>Euteleostomi</taxon>
        <taxon>Mammalia</taxon>
        <taxon>Eutheria</taxon>
        <taxon>Laurasiatheria</taxon>
        <taxon>Eulipotyphla</taxon>
        <taxon>Talpidae</taxon>
        <taxon>Galemys</taxon>
    </lineage>
</organism>
<feature type="compositionally biased region" description="Basic and acidic residues" evidence="7">
    <location>
        <begin position="160"/>
        <end position="184"/>
    </location>
</feature>
<evidence type="ECO:0000256" key="3">
    <source>
        <dbReference type="ARBA" id="ARBA00022553"/>
    </source>
</evidence>
<feature type="compositionally biased region" description="Low complexity" evidence="7">
    <location>
        <begin position="1109"/>
        <end position="1125"/>
    </location>
</feature>
<feature type="coiled-coil region" evidence="6">
    <location>
        <begin position="823"/>
        <end position="884"/>
    </location>
</feature>
<name>A0A8J6DWG9_GALPY</name>
<feature type="region of interest" description="Disordered" evidence="7">
    <location>
        <begin position="579"/>
        <end position="606"/>
    </location>
</feature>
<feature type="compositionally biased region" description="Low complexity" evidence="7">
    <location>
        <begin position="349"/>
        <end position="359"/>
    </location>
</feature>
<dbReference type="PANTHER" id="PTHR14826:SF12">
    <property type="entry name" value="ANGIOMOTIN-LIKE PROTEIN 1"/>
    <property type="match status" value="1"/>
</dbReference>
<protein>
    <submittedName>
        <fullName evidence="9">Angiomotin-like protein 1</fullName>
    </submittedName>
</protein>
<dbReference type="GO" id="GO:0030036">
    <property type="term" value="P:actin cytoskeleton organization"/>
    <property type="evidence" value="ECO:0007669"/>
    <property type="project" value="TreeGrafter"/>
</dbReference>
<evidence type="ECO:0000256" key="2">
    <source>
        <dbReference type="ARBA" id="ARBA00010300"/>
    </source>
</evidence>
<dbReference type="PANTHER" id="PTHR14826">
    <property type="entry name" value="ANGIOMOTIN"/>
    <property type="match status" value="1"/>
</dbReference>
<feature type="region of interest" description="Disordered" evidence="7">
    <location>
        <begin position="990"/>
        <end position="1013"/>
    </location>
</feature>
<dbReference type="Proteomes" id="UP000700334">
    <property type="component" value="Unassembled WGS sequence"/>
</dbReference>
<evidence type="ECO:0000313" key="10">
    <source>
        <dbReference type="Proteomes" id="UP000700334"/>
    </source>
</evidence>
<keyword evidence="4" id="KW-0965">Cell junction</keyword>
<keyword evidence="5 6" id="KW-0175">Coiled coil</keyword>
<comment type="similarity">
    <text evidence="2">Belongs to the angiomotin family.</text>
</comment>
<feature type="compositionally biased region" description="Basic and acidic residues" evidence="7">
    <location>
        <begin position="248"/>
        <end position="259"/>
    </location>
</feature>
<evidence type="ECO:0000256" key="5">
    <source>
        <dbReference type="ARBA" id="ARBA00023054"/>
    </source>
</evidence>
<dbReference type="GO" id="GO:0003365">
    <property type="term" value="P:establishment of cell polarity involved in ameboidal cell migration"/>
    <property type="evidence" value="ECO:0007669"/>
    <property type="project" value="TreeGrafter"/>
</dbReference>
<dbReference type="GO" id="GO:0035329">
    <property type="term" value="P:hippo signaling"/>
    <property type="evidence" value="ECO:0007669"/>
    <property type="project" value="TreeGrafter"/>
</dbReference>
<accession>A0A8J6DWG9</accession>
<evidence type="ECO:0000256" key="6">
    <source>
        <dbReference type="SAM" id="Coils"/>
    </source>
</evidence>
<dbReference type="GO" id="GO:0005923">
    <property type="term" value="C:bicellular tight junction"/>
    <property type="evidence" value="ECO:0007669"/>
    <property type="project" value="TreeGrafter"/>
</dbReference>
<keyword evidence="10" id="KW-1185">Reference proteome</keyword>
<feature type="region of interest" description="Disordered" evidence="7">
    <location>
        <begin position="1050"/>
        <end position="1207"/>
    </location>
</feature>
<reference evidence="9" key="1">
    <citation type="journal article" date="2021" name="Evol. Appl.">
        <title>The genome of the Pyrenean desman and the effects of bottlenecks and inbreeding on the genomic landscape of an endangered species.</title>
        <authorList>
            <person name="Escoda L."/>
            <person name="Castresana J."/>
        </authorList>
    </citation>
    <scope>NUCLEOTIDE SEQUENCE</scope>
    <source>
        <strain evidence="9">IBE-C5619</strain>
    </source>
</reference>
<feature type="region of interest" description="Disordered" evidence="7">
    <location>
        <begin position="349"/>
        <end position="392"/>
    </location>
</feature>
<feature type="compositionally biased region" description="Low complexity" evidence="7">
    <location>
        <begin position="1053"/>
        <end position="1070"/>
    </location>
</feature>
<comment type="subcellular location">
    <subcellularLocation>
        <location evidence="1">Cell junction</location>
    </subcellularLocation>
</comment>
<feature type="compositionally biased region" description="Low complexity" evidence="7">
    <location>
        <begin position="212"/>
        <end position="234"/>
    </location>
</feature>
<dbReference type="EMBL" id="JAGFMF010011436">
    <property type="protein sequence ID" value="KAG8522365.1"/>
    <property type="molecule type" value="Genomic_DNA"/>
</dbReference>
<dbReference type="OrthoDB" id="5974715at2759"/>
<dbReference type="PRINTS" id="PR01807">
    <property type="entry name" value="ANGIOMOTIN"/>
</dbReference>
<feature type="domain" description="Angiomotin C-terminal" evidence="8">
    <location>
        <begin position="851"/>
        <end position="953"/>
    </location>
</feature>
<evidence type="ECO:0000256" key="4">
    <source>
        <dbReference type="ARBA" id="ARBA00022949"/>
    </source>
</evidence>
<dbReference type="GO" id="GO:0001525">
    <property type="term" value="P:angiogenesis"/>
    <property type="evidence" value="ECO:0007669"/>
    <property type="project" value="TreeGrafter"/>
</dbReference>
<keyword evidence="3" id="KW-0597">Phosphoprotein</keyword>
<evidence type="ECO:0000256" key="1">
    <source>
        <dbReference type="ARBA" id="ARBA00004282"/>
    </source>
</evidence>
<dbReference type="GO" id="GO:0005886">
    <property type="term" value="C:plasma membrane"/>
    <property type="evidence" value="ECO:0007669"/>
    <property type="project" value="TreeGrafter"/>
</dbReference>
<evidence type="ECO:0000256" key="7">
    <source>
        <dbReference type="SAM" id="MobiDB-lite"/>
    </source>
</evidence>
<gene>
    <name evidence="9" type="ORF">J0S82_002233</name>
</gene>
<feature type="region of interest" description="Disordered" evidence="7">
    <location>
        <begin position="212"/>
        <end position="337"/>
    </location>
</feature>
<dbReference type="GO" id="GO:0031410">
    <property type="term" value="C:cytoplasmic vesicle"/>
    <property type="evidence" value="ECO:0007669"/>
    <property type="project" value="TreeGrafter"/>
</dbReference>
<dbReference type="InterPro" id="IPR051747">
    <property type="entry name" value="Angiomotin-like"/>
</dbReference>
<feature type="coiled-coil region" evidence="6">
    <location>
        <begin position="501"/>
        <end position="552"/>
    </location>
</feature>
<feature type="compositionally biased region" description="Pro residues" evidence="7">
    <location>
        <begin position="585"/>
        <end position="597"/>
    </location>
</feature>
<dbReference type="InterPro" id="IPR009114">
    <property type="entry name" value="Angiomotin"/>
</dbReference>
<evidence type="ECO:0000259" key="8">
    <source>
        <dbReference type="Pfam" id="PF12240"/>
    </source>
</evidence>